<dbReference type="Ensembl" id="ENSCWAT00000012900.1">
    <property type="protein sequence ID" value="ENSCWAP00000011850.1"/>
    <property type="gene ID" value="ENSCWAG00000009269.1"/>
</dbReference>
<organism evidence="2 3">
    <name type="scientific">Catagonus wagneri</name>
    <name type="common">Chacoan peccary</name>
    <dbReference type="NCBI Taxonomy" id="51154"/>
    <lineage>
        <taxon>Eukaryota</taxon>
        <taxon>Metazoa</taxon>
        <taxon>Chordata</taxon>
        <taxon>Craniata</taxon>
        <taxon>Vertebrata</taxon>
        <taxon>Euteleostomi</taxon>
        <taxon>Mammalia</taxon>
        <taxon>Eutheria</taxon>
        <taxon>Laurasiatheria</taxon>
        <taxon>Artiodactyla</taxon>
        <taxon>Suina</taxon>
        <taxon>Tayassuidae</taxon>
        <taxon>Catagonus</taxon>
    </lineage>
</organism>
<dbReference type="AlphaFoldDB" id="A0A8C3W6Y7"/>
<dbReference type="GeneTree" id="ENSGT00680000101436"/>
<dbReference type="Proteomes" id="UP000694540">
    <property type="component" value="Unplaced"/>
</dbReference>
<proteinExistence type="predicted"/>
<accession>A0A8C3W6Y7</accession>
<evidence type="ECO:0000256" key="1">
    <source>
        <dbReference type="SAM" id="MobiDB-lite"/>
    </source>
</evidence>
<feature type="region of interest" description="Disordered" evidence="1">
    <location>
        <begin position="32"/>
        <end position="212"/>
    </location>
</feature>
<protein>
    <submittedName>
        <fullName evidence="2">Uncharacterized protein</fullName>
    </submittedName>
</protein>
<feature type="compositionally biased region" description="Basic and acidic residues" evidence="1">
    <location>
        <begin position="137"/>
        <end position="151"/>
    </location>
</feature>
<sequence length="294" mass="30610">MAEQRQMKTSFLFVQLQAPPARALPAGAPAWTAAAGGREEEGLPFPGARTAALGLPRGSAAPPLQGQGRGTRAPAARSGSAPKEEKEGEENKRDLDARRGRTRGSPSRRPPRAPAPGTRGRRQPGPCGPPSRAPGMGDDRRSPSAGRERWPVRTAPPDVWATDAQSPHTVRCSIREAQAADGAENSAGSPGGAEAPATCPGRLRSAGDTRTTPRARGASLCCYRAPLRTCRSFPAPPAALPLKVRKCISGPNQTSSWLLALDAPHLSSASLACWCPSPARTASPDPSSSVVIPK</sequence>
<reference evidence="2" key="1">
    <citation type="submission" date="2025-08" db="UniProtKB">
        <authorList>
            <consortium name="Ensembl"/>
        </authorList>
    </citation>
    <scope>IDENTIFICATION</scope>
</reference>
<evidence type="ECO:0000313" key="2">
    <source>
        <dbReference type="Ensembl" id="ENSCWAP00000011850.1"/>
    </source>
</evidence>
<name>A0A8C3W6Y7_9CETA</name>
<feature type="compositionally biased region" description="Basic and acidic residues" evidence="1">
    <location>
        <begin position="82"/>
        <end position="99"/>
    </location>
</feature>
<reference evidence="2" key="2">
    <citation type="submission" date="2025-09" db="UniProtKB">
        <authorList>
            <consortium name="Ensembl"/>
        </authorList>
    </citation>
    <scope>IDENTIFICATION</scope>
</reference>
<keyword evidence="3" id="KW-1185">Reference proteome</keyword>
<evidence type="ECO:0000313" key="3">
    <source>
        <dbReference type="Proteomes" id="UP000694540"/>
    </source>
</evidence>
<feature type="compositionally biased region" description="Low complexity" evidence="1">
    <location>
        <begin position="182"/>
        <end position="197"/>
    </location>
</feature>